<evidence type="ECO:0000256" key="10">
    <source>
        <dbReference type="RuleBase" id="RU000304"/>
    </source>
</evidence>
<dbReference type="PROSITE" id="PS00107">
    <property type="entry name" value="PROTEIN_KINASE_ATP"/>
    <property type="match status" value="1"/>
</dbReference>
<dbReference type="SUPFAM" id="SSF56112">
    <property type="entry name" value="Protein kinase-like (PK-like)"/>
    <property type="match status" value="1"/>
</dbReference>
<dbReference type="Gene3D" id="1.10.510.10">
    <property type="entry name" value="Transferase(Phosphotransferase) domain 1"/>
    <property type="match status" value="1"/>
</dbReference>
<dbReference type="PANTHER" id="PTHR48006">
    <property type="entry name" value="LEUCINE-RICH REPEAT-CONTAINING PROTEIN DDB_G0281931-RELATED"/>
    <property type="match status" value="1"/>
</dbReference>
<dbReference type="GO" id="GO:0031349">
    <property type="term" value="P:positive regulation of defense response"/>
    <property type="evidence" value="ECO:0007669"/>
    <property type="project" value="UniProtKB-ARBA"/>
</dbReference>
<keyword evidence="2 10" id="KW-0723">Serine/threonine-protein kinase</keyword>
<dbReference type="Pfam" id="PF07714">
    <property type="entry name" value="PK_Tyr_Ser-Thr"/>
    <property type="match status" value="1"/>
</dbReference>
<keyword evidence="5 12" id="KW-0418">Kinase</keyword>
<comment type="catalytic activity">
    <reaction evidence="7">
        <text>L-threonyl-[protein] + ATP = O-phospho-L-threonyl-[protein] + ADP + H(+)</text>
        <dbReference type="Rhea" id="RHEA:46608"/>
        <dbReference type="Rhea" id="RHEA-COMP:11060"/>
        <dbReference type="Rhea" id="RHEA-COMP:11605"/>
        <dbReference type="ChEBI" id="CHEBI:15378"/>
        <dbReference type="ChEBI" id="CHEBI:30013"/>
        <dbReference type="ChEBI" id="CHEBI:30616"/>
        <dbReference type="ChEBI" id="CHEBI:61977"/>
        <dbReference type="ChEBI" id="CHEBI:456216"/>
        <dbReference type="EC" id="2.7.11.1"/>
    </reaction>
</comment>
<dbReference type="EMBL" id="SEYY01004828">
    <property type="protein sequence ID" value="KAB7503591.1"/>
    <property type="molecule type" value="Genomic_DNA"/>
</dbReference>
<dbReference type="EC" id="2.7.11.1" evidence="1"/>
<evidence type="ECO:0000259" key="11">
    <source>
        <dbReference type="PROSITE" id="PS50011"/>
    </source>
</evidence>
<dbReference type="InterPro" id="IPR011029">
    <property type="entry name" value="DEATH-like_dom_sf"/>
</dbReference>
<dbReference type="GO" id="GO:0004674">
    <property type="term" value="F:protein serine/threonine kinase activity"/>
    <property type="evidence" value="ECO:0007669"/>
    <property type="project" value="UniProtKB-KW"/>
</dbReference>
<dbReference type="Pfam" id="PF14786">
    <property type="entry name" value="Death_2"/>
    <property type="match status" value="1"/>
</dbReference>
<reference evidence="12 13" key="1">
    <citation type="journal article" date="2019" name="PLoS Biol.">
        <title>Sex chromosomes control vertical transmission of feminizing Wolbachia symbionts in an isopod.</title>
        <authorList>
            <person name="Becking T."/>
            <person name="Chebbi M.A."/>
            <person name="Giraud I."/>
            <person name="Moumen B."/>
            <person name="Laverre T."/>
            <person name="Caubet Y."/>
            <person name="Peccoud J."/>
            <person name="Gilbert C."/>
            <person name="Cordaux R."/>
        </authorList>
    </citation>
    <scope>NUCLEOTIDE SEQUENCE [LARGE SCALE GENOMIC DNA]</scope>
    <source>
        <strain evidence="12">ANa2</strain>
        <tissue evidence="12">Whole body excluding digestive tract and cuticle</tissue>
    </source>
</reference>
<evidence type="ECO:0000256" key="5">
    <source>
        <dbReference type="ARBA" id="ARBA00022777"/>
    </source>
</evidence>
<comment type="similarity">
    <text evidence="10">Belongs to the protein kinase superfamily.</text>
</comment>
<keyword evidence="3" id="KW-0808">Transferase</keyword>
<dbReference type="InterPro" id="IPR001245">
    <property type="entry name" value="Ser-Thr/Tyr_kinase_cat_dom"/>
</dbReference>
<keyword evidence="12" id="KW-0675">Receptor</keyword>
<feature type="domain" description="Protein kinase" evidence="11">
    <location>
        <begin position="190"/>
        <end position="444"/>
    </location>
</feature>
<dbReference type="GO" id="GO:0006950">
    <property type="term" value="P:response to stress"/>
    <property type="evidence" value="ECO:0007669"/>
    <property type="project" value="UniProtKB-ARBA"/>
</dbReference>
<evidence type="ECO:0000256" key="9">
    <source>
        <dbReference type="PROSITE-ProRule" id="PRU10141"/>
    </source>
</evidence>
<evidence type="ECO:0000256" key="4">
    <source>
        <dbReference type="ARBA" id="ARBA00022741"/>
    </source>
</evidence>
<dbReference type="InterPro" id="IPR029397">
    <property type="entry name" value="Tube_Death"/>
</dbReference>
<feature type="binding site" evidence="9">
    <location>
        <position position="221"/>
    </location>
    <ligand>
        <name>ATP</name>
        <dbReference type="ChEBI" id="CHEBI:30616"/>
    </ligand>
</feature>
<keyword evidence="4 9" id="KW-0547">Nucleotide-binding</keyword>
<dbReference type="GO" id="GO:1902533">
    <property type="term" value="P:positive regulation of intracellular signal transduction"/>
    <property type="evidence" value="ECO:0007669"/>
    <property type="project" value="UniProtKB-ARBA"/>
</dbReference>
<dbReference type="PANTHER" id="PTHR48006:SF102">
    <property type="entry name" value="LEUCINE-RICH REPEAT-CONTAINING PROTEIN DDB_G0281931-RELATED"/>
    <property type="match status" value="1"/>
</dbReference>
<protein>
    <recommendedName>
        <fullName evidence="1">non-specific serine/threonine protein kinase</fullName>
        <ecNumber evidence="1">2.7.11.1</ecNumber>
    </recommendedName>
</protein>
<evidence type="ECO:0000313" key="12">
    <source>
        <dbReference type="EMBL" id="KAB7503591.1"/>
    </source>
</evidence>
<comment type="catalytic activity">
    <reaction evidence="8">
        <text>L-seryl-[protein] + ATP = O-phospho-L-seryl-[protein] + ADP + H(+)</text>
        <dbReference type="Rhea" id="RHEA:17989"/>
        <dbReference type="Rhea" id="RHEA-COMP:9863"/>
        <dbReference type="Rhea" id="RHEA-COMP:11604"/>
        <dbReference type="ChEBI" id="CHEBI:15378"/>
        <dbReference type="ChEBI" id="CHEBI:29999"/>
        <dbReference type="ChEBI" id="CHEBI:30616"/>
        <dbReference type="ChEBI" id="CHEBI:83421"/>
        <dbReference type="ChEBI" id="CHEBI:456216"/>
        <dbReference type="EC" id="2.7.11.1"/>
    </reaction>
</comment>
<dbReference type="GO" id="GO:0009893">
    <property type="term" value="P:positive regulation of metabolic process"/>
    <property type="evidence" value="ECO:0007669"/>
    <property type="project" value="UniProtKB-ARBA"/>
</dbReference>
<feature type="non-terminal residue" evidence="12">
    <location>
        <position position="1"/>
    </location>
</feature>
<dbReference type="InterPro" id="IPR017441">
    <property type="entry name" value="Protein_kinase_ATP_BS"/>
</dbReference>
<name>A0A5N5TAH4_9CRUS</name>
<evidence type="ECO:0000256" key="3">
    <source>
        <dbReference type="ARBA" id="ARBA00022679"/>
    </source>
</evidence>
<dbReference type="SUPFAM" id="SSF47986">
    <property type="entry name" value="DEATH domain"/>
    <property type="match status" value="1"/>
</dbReference>
<evidence type="ECO:0000256" key="6">
    <source>
        <dbReference type="ARBA" id="ARBA00022840"/>
    </source>
</evidence>
<dbReference type="InterPro" id="IPR008271">
    <property type="entry name" value="Ser/Thr_kinase_AS"/>
</dbReference>
<keyword evidence="6 9" id="KW-0067">ATP-binding</keyword>
<dbReference type="OrthoDB" id="4062651at2759"/>
<keyword evidence="13" id="KW-1185">Reference proteome</keyword>
<sequence length="444" mass="50782">FKICRSVSELKEMNSKAKTIERDLELRHLPKQIVSKLGNILQVDHSWKDVMCLIPDNPWVPGQDLPSGNFSQKYSSEQISLVADECVRSGRTGFEVLIEEWGTSGFIRPKVMDLIKLLKQAGLERAADYLEKTSVDKMTATFSRVFKINTCSNAVGFEQDTRETLSNDTFETLKETNIPFIPFDLILDSIRNGCKIGQGAFGFVYKSHLLIEEEKKTVAIKMLSENEAISRDLKKEDLFKNEVEILSKCNHKNIIKLEGYSFRNTELGLIYSYMKNGSLYDRLSCINDTPPLSWKQRLDIGKGAAEGIVYLHTNFNPPLVHRDIKSPNILLDENFIPKLGDFGIVRLGSYGKHTSTSIRTTAVMLELLTGLQYYDETRENWDILSYVQEWEGDEVELLDTKAGDWDIEIGRKLFDYTETCTREKRERPDMVNALNMLSSIIDNR</sequence>
<dbReference type="SMART" id="SM00220">
    <property type="entry name" value="S_TKc"/>
    <property type="match status" value="1"/>
</dbReference>
<comment type="caution">
    <text evidence="12">The sequence shown here is derived from an EMBL/GenBank/DDBJ whole genome shotgun (WGS) entry which is preliminary data.</text>
</comment>
<dbReference type="Proteomes" id="UP000326759">
    <property type="component" value="Unassembled WGS sequence"/>
</dbReference>
<dbReference type="PROSITE" id="PS50011">
    <property type="entry name" value="PROTEIN_KINASE_DOM"/>
    <property type="match status" value="1"/>
</dbReference>
<evidence type="ECO:0000256" key="1">
    <source>
        <dbReference type="ARBA" id="ARBA00012513"/>
    </source>
</evidence>
<evidence type="ECO:0000313" key="13">
    <source>
        <dbReference type="Proteomes" id="UP000326759"/>
    </source>
</evidence>
<proteinExistence type="inferred from homology"/>
<dbReference type="InterPro" id="IPR011009">
    <property type="entry name" value="Kinase-like_dom_sf"/>
</dbReference>
<evidence type="ECO:0000256" key="7">
    <source>
        <dbReference type="ARBA" id="ARBA00047899"/>
    </source>
</evidence>
<evidence type="ECO:0000256" key="8">
    <source>
        <dbReference type="ARBA" id="ARBA00048679"/>
    </source>
</evidence>
<dbReference type="InterPro" id="IPR051824">
    <property type="entry name" value="LRR_Rcpt-Like_S/T_Kinase"/>
</dbReference>
<accession>A0A5N5TAH4</accession>
<dbReference type="AlphaFoldDB" id="A0A5N5TAH4"/>
<dbReference type="InterPro" id="IPR000719">
    <property type="entry name" value="Prot_kinase_dom"/>
</dbReference>
<evidence type="ECO:0000256" key="2">
    <source>
        <dbReference type="ARBA" id="ARBA00022527"/>
    </source>
</evidence>
<dbReference type="GO" id="GO:0005524">
    <property type="term" value="F:ATP binding"/>
    <property type="evidence" value="ECO:0007669"/>
    <property type="project" value="UniProtKB-UniRule"/>
</dbReference>
<gene>
    <name evidence="12" type="primary">IRAK4</name>
    <name evidence="12" type="ORF">Anas_06655</name>
</gene>
<dbReference type="Gene3D" id="1.10.533.10">
    <property type="entry name" value="Death Domain, Fas"/>
    <property type="match status" value="1"/>
</dbReference>
<dbReference type="PROSITE" id="PS00108">
    <property type="entry name" value="PROTEIN_KINASE_ST"/>
    <property type="match status" value="1"/>
</dbReference>
<organism evidence="12 13">
    <name type="scientific">Armadillidium nasatum</name>
    <dbReference type="NCBI Taxonomy" id="96803"/>
    <lineage>
        <taxon>Eukaryota</taxon>
        <taxon>Metazoa</taxon>
        <taxon>Ecdysozoa</taxon>
        <taxon>Arthropoda</taxon>
        <taxon>Crustacea</taxon>
        <taxon>Multicrustacea</taxon>
        <taxon>Malacostraca</taxon>
        <taxon>Eumalacostraca</taxon>
        <taxon>Peracarida</taxon>
        <taxon>Isopoda</taxon>
        <taxon>Oniscidea</taxon>
        <taxon>Crinocheta</taxon>
        <taxon>Armadillidiidae</taxon>
        <taxon>Armadillidium</taxon>
    </lineage>
</organism>